<dbReference type="FunFam" id="3.40.390.10:FF:000009">
    <property type="entry name" value="Oligopeptidase A"/>
    <property type="match status" value="1"/>
</dbReference>
<evidence type="ECO:0000259" key="11">
    <source>
        <dbReference type="Pfam" id="PF19310"/>
    </source>
</evidence>
<dbReference type="Gene3D" id="3.40.390.10">
    <property type="entry name" value="Collagenase (Catalytic Domain)"/>
    <property type="match status" value="1"/>
</dbReference>
<protein>
    <recommendedName>
        <fullName evidence="8">oligopeptidase A</fullName>
        <ecNumber evidence="8">3.4.24.70</ecNumber>
    </recommendedName>
</protein>
<accession>A0A2N0BE77</accession>
<reference evidence="12 14" key="2">
    <citation type="journal article" date="2018" name="Microb. Genom.">
        <title>Deciphering the unexplored Leptospira diversity from soils uncovers genomic evolution to virulence.</title>
        <authorList>
            <person name="Thibeaux R."/>
            <person name="Iraola G."/>
            <person name="Ferres I."/>
            <person name="Bierque E."/>
            <person name="Girault D."/>
            <person name="Soupe-Gilbert M.E."/>
            <person name="Picardeau M."/>
            <person name="Goarant C."/>
        </authorList>
    </citation>
    <scope>NUCLEOTIDE SEQUENCE [LARGE SCALE GENOMIC DNA]</scope>
    <source>
        <strain evidence="12 14">ATI7-C-A5</strain>
    </source>
</reference>
<dbReference type="InterPro" id="IPR034005">
    <property type="entry name" value="M3A_DCP"/>
</dbReference>
<evidence type="ECO:0000256" key="3">
    <source>
        <dbReference type="ARBA" id="ARBA00022723"/>
    </source>
</evidence>
<dbReference type="PANTHER" id="PTHR11804:SF84">
    <property type="entry name" value="SACCHAROLYSIN"/>
    <property type="match status" value="1"/>
</dbReference>
<dbReference type="GO" id="GO:0006508">
    <property type="term" value="P:proteolysis"/>
    <property type="evidence" value="ECO:0007669"/>
    <property type="project" value="UniProtKB-KW"/>
</dbReference>
<comment type="similarity">
    <text evidence="1 9">Belongs to the peptidase M3 family.</text>
</comment>
<evidence type="ECO:0000256" key="8">
    <source>
        <dbReference type="ARBA" id="ARBA00026100"/>
    </source>
</evidence>
<feature type="domain" description="Oligopeptidase A N-terminal" evidence="11">
    <location>
        <begin position="21"/>
        <end position="136"/>
    </location>
</feature>
<dbReference type="SUPFAM" id="SSF55486">
    <property type="entry name" value="Metalloproteases ('zincins'), catalytic domain"/>
    <property type="match status" value="1"/>
</dbReference>
<keyword evidence="14" id="KW-1185">Reference proteome</keyword>
<dbReference type="Gene3D" id="1.10.1370.10">
    <property type="entry name" value="Neurolysin, domain 3"/>
    <property type="match status" value="1"/>
</dbReference>
<dbReference type="GO" id="GO:0046872">
    <property type="term" value="F:metal ion binding"/>
    <property type="evidence" value="ECO:0007669"/>
    <property type="project" value="UniProtKB-UniRule"/>
</dbReference>
<dbReference type="EC" id="3.4.24.70" evidence="8"/>
<dbReference type="RefSeq" id="WP_100764468.1">
    <property type="nucleotide sequence ID" value="NZ_NPEF02000005.1"/>
</dbReference>
<feature type="domain" description="Peptidase M3A/M3B catalytic" evidence="10">
    <location>
        <begin position="207"/>
        <end position="645"/>
    </location>
</feature>
<comment type="cofactor">
    <cofactor evidence="9">
        <name>Zn(2+)</name>
        <dbReference type="ChEBI" id="CHEBI:29105"/>
    </cofactor>
    <text evidence="9">Binds 1 zinc ion.</text>
</comment>
<evidence type="ECO:0000313" key="12">
    <source>
        <dbReference type="EMBL" id="MDV6235192.1"/>
    </source>
</evidence>
<comment type="catalytic activity">
    <reaction evidence="7">
        <text>Hydrolysis of oligopeptides, with broad specificity. Gly or Ala commonly occur as P1 or P1' residues, but more distant residues are also important, as is shown by the fact that Z-Gly-Pro-Gly-|-Gly-Pro-Ala is cleaved, but not Z-(Gly)(5).</text>
        <dbReference type="EC" id="3.4.24.70"/>
    </reaction>
</comment>
<evidence type="ECO:0000256" key="2">
    <source>
        <dbReference type="ARBA" id="ARBA00022670"/>
    </source>
</evidence>
<organism evidence="13">
    <name type="scientific">Leptospira ellisii</name>
    <dbReference type="NCBI Taxonomy" id="2023197"/>
    <lineage>
        <taxon>Bacteria</taxon>
        <taxon>Pseudomonadati</taxon>
        <taxon>Spirochaetota</taxon>
        <taxon>Spirochaetia</taxon>
        <taxon>Leptospirales</taxon>
        <taxon>Leptospiraceae</taxon>
        <taxon>Leptospira</taxon>
    </lineage>
</organism>
<dbReference type="GO" id="GO:0005829">
    <property type="term" value="C:cytosol"/>
    <property type="evidence" value="ECO:0007669"/>
    <property type="project" value="UniProtKB-ARBA"/>
</dbReference>
<dbReference type="Pfam" id="PF01432">
    <property type="entry name" value="Peptidase_M3"/>
    <property type="match status" value="1"/>
</dbReference>
<dbReference type="EMBL" id="NPEF01000003">
    <property type="protein sequence ID" value="PJZ94846.1"/>
    <property type="molecule type" value="Genomic_DNA"/>
</dbReference>
<dbReference type="GO" id="GO:0004222">
    <property type="term" value="F:metalloendopeptidase activity"/>
    <property type="evidence" value="ECO:0007669"/>
    <property type="project" value="UniProtKB-EC"/>
</dbReference>
<evidence type="ECO:0000256" key="4">
    <source>
        <dbReference type="ARBA" id="ARBA00022801"/>
    </source>
</evidence>
<dbReference type="EMBL" id="NPEF02000005">
    <property type="protein sequence ID" value="MDV6235192.1"/>
    <property type="molecule type" value="Genomic_DNA"/>
</dbReference>
<dbReference type="InterPro" id="IPR045666">
    <property type="entry name" value="OpdA_N"/>
</dbReference>
<evidence type="ECO:0000256" key="6">
    <source>
        <dbReference type="ARBA" id="ARBA00023049"/>
    </source>
</evidence>
<dbReference type="Pfam" id="PF19310">
    <property type="entry name" value="TOP_N"/>
    <property type="match status" value="1"/>
</dbReference>
<evidence type="ECO:0000256" key="9">
    <source>
        <dbReference type="RuleBase" id="RU003435"/>
    </source>
</evidence>
<evidence type="ECO:0000256" key="7">
    <source>
        <dbReference type="ARBA" id="ARBA00024603"/>
    </source>
</evidence>
<keyword evidence="6 9" id="KW-0482">Metalloprotease</keyword>
<evidence type="ECO:0000259" key="10">
    <source>
        <dbReference type="Pfam" id="PF01432"/>
    </source>
</evidence>
<evidence type="ECO:0000313" key="13">
    <source>
        <dbReference type="EMBL" id="PJZ94846.1"/>
    </source>
</evidence>
<dbReference type="Proteomes" id="UP000232122">
    <property type="component" value="Unassembled WGS sequence"/>
</dbReference>
<keyword evidence="2 9" id="KW-0645">Protease</keyword>
<dbReference type="CDD" id="cd06456">
    <property type="entry name" value="M3A_DCP"/>
    <property type="match status" value="1"/>
</dbReference>
<evidence type="ECO:0000256" key="5">
    <source>
        <dbReference type="ARBA" id="ARBA00022833"/>
    </source>
</evidence>
<name>A0A2N0BE77_9LEPT</name>
<dbReference type="AlphaFoldDB" id="A0A2N0BE77"/>
<reference evidence="13" key="1">
    <citation type="submission" date="2017-07" db="EMBL/GenBank/DDBJ databases">
        <title>Leptospira spp. isolated from tropical soils.</title>
        <authorList>
            <person name="Thibeaux R."/>
            <person name="Iraola G."/>
            <person name="Ferres I."/>
            <person name="Bierque E."/>
            <person name="Girault D."/>
            <person name="Soupe-Gilbert M.-E."/>
            <person name="Picardeau M."/>
            <person name="Goarant C."/>
        </authorList>
    </citation>
    <scope>NUCLEOTIDE SEQUENCE [LARGE SCALE GENOMIC DNA]</scope>
    <source>
        <strain evidence="13">ATI7-C-A5</strain>
    </source>
</reference>
<evidence type="ECO:0000313" key="14">
    <source>
        <dbReference type="Proteomes" id="UP000232122"/>
    </source>
</evidence>
<keyword evidence="5 9" id="KW-0862">Zinc</keyword>
<dbReference type="Gene3D" id="1.10.1370.40">
    <property type="match status" value="1"/>
</dbReference>
<dbReference type="OrthoDB" id="9773538at2"/>
<comment type="caution">
    <text evidence="13">The sequence shown here is derived from an EMBL/GenBank/DDBJ whole genome shotgun (WGS) entry which is preliminary data.</text>
</comment>
<dbReference type="InterPro" id="IPR024079">
    <property type="entry name" value="MetalloPept_cat_dom_sf"/>
</dbReference>
<dbReference type="InterPro" id="IPR024077">
    <property type="entry name" value="Neurolysin/TOP_dom2"/>
</dbReference>
<reference evidence="12" key="3">
    <citation type="submission" date="2023-10" db="EMBL/GenBank/DDBJ databases">
        <authorList>
            <person name="Picardeau M."/>
            <person name="Thibeaux R."/>
        </authorList>
    </citation>
    <scope>NUCLEOTIDE SEQUENCE</scope>
    <source>
        <strain evidence="12">ATI7-C-A5</strain>
    </source>
</reference>
<dbReference type="PANTHER" id="PTHR11804">
    <property type="entry name" value="PROTEASE M3 THIMET OLIGOPEPTIDASE-RELATED"/>
    <property type="match status" value="1"/>
</dbReference>
<dbReference type="GO" id="GO:0006518">
    <property type="term" value="P:peptide metabolic process"/>
    <property type="evidence" value="ECO:0007669"/>
    <property type="project" value="TreeGrafter"/>
</dbReference>
<keyword evidence="4 9" id="KW-0378">Hydrolase</keyword>
<evidence type="ECO:0000256" key="1">
    <source>
        <dbReference type="ARBA" id="ARBA00006040"/>
    </source>
</evidence>
<gene>
    <name evidence="13" type="ORF">CH379_00565</name>
    <name evidence="12" type="ORF">CH379_006070</name>
</gene>
<proteinExistence type="inferred from homology"/>
<sequence>MLPEFKTETPEKTKDLVLQKIKTIRERLPILLSAKEKNYESVIRPLNDLVQEMQIEFTVLSHLNSVKNSKEIQALYSDTLPEITAFYSDLGQNEELNLVYQEILKNESATLDGPRRKVLTDSILQFRLSGIGLPPEVKKRIQEIQIELSDLDNRFSQNLLDSVNAYELILDRAEDVEGIPEADLNAAKTPDGRFRFTLQAPSYIAYMTYGPNRSIRETLYKAYVTKAPQNGALIEKILSLRSELARLLGYSDFVELSLATKVADSAKTVLSFLRDLAAQAKPIAEREFADLASFAKTFSLDSLEAYDTAFVSEKLRKSRFDFDEEETRPYFEKESVVRGTFKFLQQLLGLEFRKTEAEVWEEKVQVFDLYKNGTLLSRLYLDLEARKDKQGGAWMHNWHGRNRISGREVLPTAFVVCNFPVSTENSPSLLKHGDVVTFFHEMGHALHHLCTKIEEPPVSGINGVEWDAVEFPSQFLENFATEASVLKIFGKHHKSGETIPDAMIDKLKETKNFLSAMGIVRQLEFSLFDVLIHEKAYSEEEVHSILQKVRREVAVVLPPEYNRFQNGFSHIFSGGYAAGYYSYKWAEVMSADAFFAFVDRGIFDADLSSAYFREILEKGGSENAMVLFKRFLGREPQVNSLLKLYGLKTAA</sequence>
<keyword evidence="3 9" id="KW-0479">Metal-binding</keyword>
<dbReference type="InterPro" id="IPR045090">
    <property type="entry name" value="Pept_M3A_M3B"/>
</dbReference>
<dbReference type="InterPro" id="IPR001567">
    <property type="entry name" value="Pept_M3A_M3B_dom"/>
</dbReference>